<reference evidence="2" key="1">
    <citation type="submission" date="2016-11" db="UniProtKB">
        <authorList>
            <consortium name="WormBaseParasite"/>
        </authorList>
    </citation>
    <scope>IDENTIFICATION</scope>
</reference>
<dbReference type="WBParaSite" id="Csp11.Scaffold574.g4345.t1">
    <property type="protein sequence ID" value="Csp11.Scaffold574.g4345.t1"/>
    <property type="gene ID" value="Csp11.Scaffold574.g4345"/>
</dbReference>
<name>A0A1I7TBL3_9PELO</name>
<dbReference type="Proteomes" id="UP000095282">
    <property type="component" value="Unplaced"/>
</dbReference>
<sequence>MIPSMGSFDFFINHLPTYKLSLENNQDFERRLREHWASGGHPEDWDSLPLMLGWQRRYMHASLMCVIQCDYQFDRTYVVQDLGDPIPKNEMDEEEYNRVREKLAPLQPKLQEIHSQITGNLTPEKIEYLKKEIVNFHLEFQKVLPDAKKYLARLTNMMRIVVDDLSFDHGRNRG</sequence>
<accession>A0A1I7TBL3</accession>
<organism evidence="1 2">
    <name type="scientific">Caenorhabditis tropicalis</name>
    <dbReference type="NCBI Taxonomy" id="1561998"/>
    <lineage>
        <taxon>Eukaryota</taxon>
        <taxon>Metazoa</taxon>
        <taxon>Ecdysozoa</taxon>
        <taxon>Nematoda</taxon>
        <taxon>Chromadorea</taxon>
        <taxon>Rhabditida</taxon>
        <taxon>Rhabditina</taxon>
        <taxon>Rhabditomorpha</taxon>
        <taxon>Rhabditoidea</taxon>
        <taxon>Rhabditidae</taxon>
        <taxon>Peloderinae</taxon>
        <taxon>Caenorhabditis</taxon>
    </lineage>
</organism>
<protein>
    <submittedName>
        <fullName evidence="2">Mediator of RNA polymerase II transcription subunit 7</fullName>
    </submittedName>
</protein>
<evidence type="ECO:0000313" key="2">
    <source>
        <dbReference type="WBParaSite" id="Csp11.Scaffold574.g4345.t1"/>
    </source>
</evidence>
<dbReference type="AlphaFoldDB" id="A0A1I7TBL3"/>
<keyword evidence="1" id="KW-1185">Reference proteome</keyword>
<proteinExistence type="predicted"/>
<evidence type="ECO:0000313" key="1">
    <source>
        <dbReference type="Proteomes" id="UP000095282"/>
    </source>
</evidence>